<dbReference type="EMBL" id="CP009922">
    <property type="protein sequence ID" value="AKG45479.1"/>
    <property type="molecule type" value="Genomic_DNA"/>
</dbReference>
<accession>A0A0F7FY67</accession>
<sequence length="56" mass="5749">MTAVDRIPAVLGEIGELNEEDGGRASAPRAVVLCLHTSAYIAVSVVGDTEPSLPSL</sequence>
<protein>
    <submittedName>
        <fullName evidence="1">Uncharacterized protein</fullName>
    </submittedName>
</protein>
<dbReference type="AlphaFoldDB" id="A0A0F7FY67"/>
<evidence type="ECO:0000313" key="2">
    <source>
        <dbReference type="Proteomes" id="UP000034034"/>
    </source>
</evidence>
<keyword evidence="2" id="KW-1185">Reference proteome</keyword>
<dbReference type="KEGG" id="sxi:SXIM_40950"/>
<organism evidence="1 2">
    <name type="scientific">Streptomyces xiamenensis</name>
    <dbReference type="NCBI Taxonomy" id="408015"/>
    <lineage>
        <taxon>Bacteria</taxon>
        <taxon>Bacillati</taxon>
        <taxon>Actinomycetota</taxon>
        <taxon>Actinomycetes</taxon>
        <taxon>Kitasatosporales</taxon>
        <taxon>Streptomycetaceae</taxon>
        <taxon>Streptomyces</taxon>
    </lineage>
</organism>
<dbReference type="HOGENOM" id="CLU_3012587_0_0_11"/>
<name>A0A0F7FY67_9ACTN</name>
<dbReference type="PATRIC" id="fig|408015.6.peg.4147"/>
<proteinExistence type="predicted"/>
<dbReference type="STRING" id="408015.SXIM_40950"/>
<dbReference type="Proteomes" id="UP000034034">
    <property type="component" value="Chromosome"/>
</dbReference>
<reference evidence="1" key="1">
    <citation type="submission" date="2019-08" db="EMBL/GenBank/DDBJ databases">
        <title>Complete genome sequence of a mangrove-derived Streptomyces xiamenensis.</title>
        <authorList>
            <person name="Xu J."/>
        </authorList>
    </citation>
    <scope>NUCLEOTIDE SEQUENCE</scope>
    <source>
        <strain evidence="1">318</strain>
    </source>
</reference>
<dbReference type="RefSeq" id="WP_168222784.1">
    <property type="nucleotide sequence ID" value="NZ_CP009922.3"/>
</dbReference>
<evidence type="ECO:0000313" key="1">
    <source>
        <dbReference type="EMBL" id="AKG45479.1"/>
    </source>
</evidence>
<gene>
    <name evidence="1" type="ORF">SXIM_40950</name>
</gene>